<reference evidence="1 2" key="1">
    <citation type="submission" date="2024-02" db="EMBL/GenBank/DDBJ databases">
        <title>Deinococcus carri NBRC 110142.</title>
        <authorList>
            <person name="Ichikawa N."/>
            <person name="Katano-Makiyama Y."/>
            <person name="Hidaka K."/>
        </authorList>
    </citation>
    <scope>NUCLEOTIDE SEQUENCE [LARGE SCALE GENOMIC DNA]</scope>
    <source>
        <strain evidence="1 2">NBRC 110142</strain>
    </source>
</reference>
<evidence type="ECO:0000313" key="1">
    <source>
        <dbReference type="EMBL" id="GAA5514901.1"/>
    </source>
</evidence>
<gene>
    <name evidence="1" type="ORF">Dcar01_03665</name>
</gene>
<dbReference type="RefSeq" id="WP_345468159.1">
    <property type="nucleotide sequence ID" value="NZ_BAABRP010000027.1"/>
</dbReference>
<name>A0ABP9WCP0_9DEIO</name>
<keyword evidence="2" id="KW-1185">Reference proteome</keyword>
<evidence type="ECO:0000313" key="2">
    <source>
        <dbReference type="Proteomes" id="UP001401887"/>
    </source>
</evidence>
<proteinExistence type="predicted"/>
<comment type="caution">
    <text evidence="1">The sequence shown here is derived from an EMBL/GenBank/DDBJ whole genome shotgun (WGS) entry which is preliminary data.</text>
</comment>
<sequence length="158" mass="17167">MIPSFRLGRYQRHAALAALATLLSRGEEVPSSLPRTLTRRLSEVRTMHVLLSNDGEVLEVHRSLLAGCCAYMAVHLDRDELADLAAELRREYRVSRGEVSVRLHAPTPAAAAVKAGPLLGVPAETAVQVGDVHWEVFVSRQGVGTFGYQDTLVVEAVA</sequence>
<protein>
    <submittedName>
        <fullName evidence="1">Uncharacterized protein</fullName>
    </submittedName>
</protein>
<organism evidence="1 2">
    <name type="scientific">Deinococcus carri</name>
    <dbReference type="NCBI Taxonomy" id="1211323"/>
    <lineage>
        <taxon>Bacteria</taxon>
        <taxon>Thermotogati</taxon>
        <taxon>Deinococcota</taxon>
        <taxon>Deinococci</taxon>
        <taxon>Deinococcales</taxon>
        <taxon>Deinococcaceae</taxon>
        <taxon>Deinococcus</taxon>
    </lineage>
</organism>
<accession>A0ABP9WCP0</accession>
<dbReference type="Proteomes" id="UP001401887">
    <property type="component" value="Unassembled WGS sequence"/>
</dbReference>
<dbReference type="EMBL" id="BAABRP010000027">
    <property type="protein sequence ID" value="GAA5514901.1"/>
    <property type="molecule type" value="Genomic_DNA"/>
</dbReference>